<evidence type="ECO:0000256" key="3">
    <source>
        <dbReference type="ARBA" id="ARBA00022729"/>
    </source>
</evidence>
<dbReference type="OrthoDB" id="1654978at2"/>
<evidence type="ECO:0000256" key="6">
    <source>
        <dbReference type="ARBA" id="ARBA00022807"/>
    </source>
</evidence>
<gene>
    <name evidence="11" type="ORF">LOSG293_030620</name>
</gene>
<evidence type="ECO:0000256" key="7">
    <source>
        <dbReference type="SAM" id="MobiDB-lite"/>
    </source>
</evidence>
<dbReference type="SMART" id="SM00257">
    <property type="entry name" value="LysM"/>
    <property type="match status" value="2"/>
</dbReference>
<feature type="domain" description="LysM" evidence="9">
    <location>
        <begin position="114"/>
        <end position="157"/>
    </location>
</feature>
<dbReference type="EMBL" id="BBJM01000003">
    <property type="protein sequence ID" value="GAK47223.1"/>
    <property type="molecule type" value="Genomic_DNA"/>
</dbReference>
<evidence type="ECO:0000256" key="4">
    <source>
        <dbReference type="ARBA" id="ARBA00022737"/>
    </source>
</evidence>
<feature type="compositionally biased region" description="Low complexity" evidence="7">
    <location>
        <begin position="175"/>
        <end position="202"/>
    </location>
</feature>
<dbReference type="InterPro" id="IPR018392">
    <property type="entry name" value="LysM"/>
</dbReference>
<dbReference type="Proteomes" id="UP000028700">
    <property type="component" value="Unassembled WGS sequence"/>
</dbReference>
<dbReference type="InterPro" id="IPR038765">
    <property type="entry name" value="Papain-like_cys_pep_sf"/>
</dbReference>
<keyword evidence="2" id="KW-0645">Protease</keyword>
<dbReference type="GO" id="GO:0006508">
    <property type="term" value="P:proteolysis"/>
    <property type="evidence" value="ECO:0007669"/>
    <property type="project" value="UniProtKB-KW"/>
</dbReference>
<evidence type="ECO:0000313" key="11">
    <source>
        <dbReference type="EMBL" id="GAK47223.1"/>
    </source>
</evidence>
<dbReference type="Gene3D" id="3.90.1720.10">
    <property type="entry name" value="endopeptidase domain like (from Nostoc punctiforme)"/>
    <property type="match status" value="1"/>
</dbReference>
<dbReference type="Gene3D" id="3.10.350.10">
    <property type="entry name" value="LysM domain"/>
    <property type="match status" value="2"/>
</dbReference>
<comment type="similarity">
    <text evidence="1">Belongs to the peptidase C40 family.</text>
</comment>
<feature type="region of interest" description="Disordered" evidence="7">
    <location>
        <begin position="84"/>
        <end position="112"/>
    </location>
</feature>
<protein>
    <submittedName>
        <fullName evidence="11">Cell wall-associated hydrolase</fullName>
    </submittedName>
</protein>
<dbReference type="InterPro" id="IPR052062">
    <property type="entry name" value="Murein_DD/LD_carboxypeptidase"/>
</dbReference>
<dbReference type="InterPro" id="IPR000064">
    <property type="entry name" value="NLP_P60_dom"/>
</dbReference>
<dbReference type="PANTHER" id="PTHR47360:SF1">
    <property type="entry name" value="ENDOPEPTIDASE NLPC-RELATED"/>
    <property type="match status" value="1"/>
</dbReference>
<feature type="region of interest" description="Disordered" evidence="7">
    <location>
        <begin position="160"/>
        <end position="202"/>
    </location>
</feature>
<dbReference type="eggNOG" id="COG0791">
    <property type="taxonomic scope" value="Bacteria"/>
</dbReference>
<evidence type="ECO:0000259" key="10">
    <source>
        <dbReference type="PROSITE" id="PS51935"/>
    </source>
</evidence>
<dbReference type="PROSITE" id="PS51935">
    <property type="entry name" value="NLPC_P60"/>
    <property type="match status" value="1"/>
</dbReference>
<dbReference type="SUPFAM" id="SSF54106">
    <property type="entry name" value="LysM domain"/>
    <property type="match status" value="2"/>
</dbReference>
<evidence type="ECO:0000256" key="5">
    <source>
        <dbReference type="ARBA" id="ARBA00022801"/>
    </source>
</evidence>
<evidence type="ECO:0000313" key="12">
    <source>
        <dbReference type="Proteomes" id="UP000028700"/>
    </source>
</evidence>
<dbReference type="CDD" id="cd00118">
    <property type="entry name" value="LysM"/>
    <property type="match status" value="2"/>
</dbReference>
<keyword evidence="4" id="KW-0677">Repeat</keyword>
<organism evidence="11 12">
    <name type="scientific">Secundilactobacillus oryzae JCM 18671</name>
    <dbReference type="NCBI Taxonomy" id="1291743"/>
    <lineage>
        <taxon>Bacteria</taxon>
        <taxon>Bacillati</taxon>
        <taxon>Bacillota</taxon>
        <taxon>Bacilli</taxon>
        <taxon>Lactobacillales</taxon>
        <taxon>Lactobacillaceae</taxon>
        <taxon>Secundilactobacillus</taxon>
    </lineage>
</organism>
<dbReference type="eggNOG" id="COG1388">
    <property type="taxonomic scope" value="Bacteria"/>
</dbReference>
<dbReference type="SUPFAM" id="SSF54001">
    <property type="entry name" value="Cysteine proteinases"/>
    <property type="match status" value="1"/>
</dbReference>
<accession>A0A081BGQ5</accession>
<dbReference type="PANTHER" id="PTHR47360">
    <property type="entry name" value="MUREIN DD-ENDOPEPTIDASE MEPS/MUREIN LD-CARBOXYPEPTIDASE"/>
    <property type="match status" value="1"/>
</dbReference>
<sequence length="322" mass="33619">MGHSHNSIKVLAGVASAAGFLLVTSEAASAKTVTVKANDTVWSIAKKNSVSVQTIEKLNNIKKNKNNQDLIFVGQKLTITQKNSSSTTATKAKAPTATASQTSSATTVKQSTQNTYKVKSGDTLSKIASAYDTTVTKLKSLNKLKSDTIYVGQQLKVSGTAATTTAKQEDHVDFTSASSTSTSSATSASSSKNTDDSSSSTASTTSVTSLAVKLAGENIPYVWGGSSLKGMDCSGLVAYVYKHTTGISLPHNTVAQESYVSTHSVGKAVPGDILFWGSKGSTYHDAIYIGNNQYVAAPTPGQNVQIETISKYLMPSFAGTVK</sequence>
<comment type="caution">
    <text evidence="11">The sequence shown here is derived from an EMBL/GenBank/DDBJ whole genome shotgun (WGS) entry which is preliminary data.</text>
</comment>
<evidence type="ECO:0000256" key="2">
    <source>
        <dbReference type="ARBA" id="ARBA00022670"/>
    </source>
</evidence>
<name>A0A081BGQ5_9LACO</name>
<feature type="domain" description="LysM" evidence="9">
    <location>
        <begin position="31"/>
        <end position="79"/>
    </location>
</feature>
<keyword evidence="5 11" id="KW-0378">Hydrolase</keyword>
<evidence type="ECO:0000256" key="8">
    <source>
        <dbReference type="SAM" id="SignalP"/>
    </source>
</evidence>
<keyword evidence="6" id="KW-0788">Thiol protease</keyword>
<feature type="domain" description="NlpC/P60" evidence="10">
    <location>
        <begin position="201"/>
        <end position="322"/>
    </location>
</feature>
<dbReference type="AlphaFoldDB" id="A0A081BGQ5"/>
<keyword evidence="3 8" id="KW-0732">Signal</keyword>
<dbReference type="PROSITE" id="PS51782">
    <property type="entry name" value="LYSM"/>
    <property type="match status" value="2"/>
</dbReference>
<evidence type="ECO:0000259" key="9">
    <source>
        <dbReference type="PROSITE" id="PS51782"/>
    </source>
</evidence>
<feature type="signal peptide" evidence="8">
    <location>
        <begin position="1"/>
        <end position="30"/>
    </location>
</feature>
<dbReference type="Pfam" id="PF00877">
    <property type="entry name" value="NLPC_P60"/>
    <property type="match status" value="1"/>
</dbReference>
<dbReference type="GO" id="GO:0008234">
    <property type="term" value="F:cysteine-type peptidase activity"/>
    <property type="evidence" value="ECO:0007669"/>
    <property type="project" value="UniProtKB-KW"/>
</dbReference>
<dbReference type="InterPro" id="IPR036779">
    <property type="entry name" value="LysM_dom_sf"/>
</dbReference>
<dbReference type="Pfam" id="PF01476">
    <property type="entry name" value="LysM"/>
    <property type="match status" value="2"/>
</dbReference>
<keyword evidence="12" id="KW-1185">Reference proteome</keyword>
<dbReference type="RefSeq" id="WP_051907160.1">
    <property type="nucleotide sequence ID" value="NZ_BBAZ01000003.1"/>
</dbReference>
<evidence type="ECO:0000256" key="1">
    <source>
        <dbReference type="ARBA" id="ARBA00007074"/>
    </source>
</evidence>
<reference evidence="11" key="1">
    <citation type="journal article" date="2014" name="Genome Announc.">
        <title>Draft Genome Sequence of Lactobacillus oryzae Strain SG293T.</title>
        <authorList>
            <person name="Tanizawa Y."/>
            <person name="Fujisawa T."/>
            <person name="Mochizuki T."/>
            <person name="Kaminuma E."/>
            <person name="Nakamura Y."/>
            <person name="Tohno M."/>
        </authorList>
    </citation>
    <scope>NUCLEOTIDE SEQUENCE [LARGE SCALE GENOMIC DNA]</scope>
    <source>
        <strain evidence="11">SG293</strain>
    </source>
</reference>
<feature type="chain" id="PRO_5001755046" evidence="8">
    <location>
        <begin position="31"/>
        <end position="322"/>
    </location>
</feature>
<proteinExistence type="inferred from homology"/>
<dbReference type="STRING" id="1291743.LOSG293_030620"/>